<reference evidence="1 2" key="1">
    <citation type="journal article" date="2018" name="Evol. Lett.">
        <title>Horizontal gene cluster transfer increased hallucinogenic mushroom diversity.</title>
        <authorList>
            <person name="Reynolds H.T."/>
            <person name="Vijayakumar V."/>
            <person name="Gluck-Thaler E."/>
            <person name="Korotkin H.B."/>
            <person name="Matheny P.B."/>
            <person name="Slot J.C."/>
        </authorList>
    </citation>
    <scope>NUCLEOTIDE SEQUENCE [LARGE SCALE GENOMIC DNA]</scope>
    <source>
        <strain evidence="1 2">2629</strain>
    </source>
</reference>
<evidence type="ECO:0000313" key="1">
    <source>
        <dbReference type="EMBL" id="PPQ85813.1"/>
    </source>
</evidence>
<evidence type="ECO:0008006" key="3">
    <source>
        <dbReference type="Google" id="ProtNLM"/>
    </source>
</evidence>
<organism evidence="1 2">
    <name type="scientific">Panaeolus cyanescens</name>
    <dbReference type="NCBI Taxonomy" id="181874"/>
    <lineage>
        <taxon>Eukaryota</taxon>
        <taxon>Fungi</taxon>
        <taxon>Dikarya</taxon>
        <taxon>Basidiomycota</taxon>
        <taxon>Agaricomycotina</taxon>
        <taxon>Agaricomycetes</taxon>
        <taxon>Agaricomycetidae</taxon>
        <taxon>Agaricales</taxon>
        <taxon>Agaricineae</taxon>
        <taxon>Galeropsidaceae</taxon>
        <taxon>Panaeolus</taxon>
    </lineage>
</organism>
<dbReference type="Proteomes" id="UP000284842">
    <property type="component" value="Unassembled WGS sequence"/>
</dbReference>
<evidence type="ECO:0000313" key="2">
    <source>
        <dbReference type="Proteomes" id="UP000284842"/>
    </source>
</evidence>
<dbReference type="AlphaFoldDB" id="A0A409X4U5"/>
<accession>A0A409X4U5</accession>
<dbReference type="InParanoid" id="A0A409X4U5"/>
<dbReference type="STRING" id="181874.A0A409X4U5"/>
<keyword evidence="2" id="KW-1185">Reference proteome</keyword>
<dbReference type="OrthoDB" id="3366231at2759"/>
<comment type="caution">
    <text evidence="1">The sequence shown here is derived from an EMBL/GenBank/DDBJ whole genome shotgun (WGS) entry which is preliminary data.</text>
</comment>
<dbReference type="EMBL" id="NHTK01004628">
    <property type="protein sequence ID" value="PPQ85813.1"/>
    <property type="molecule type" value="Genomic_DNA"/>
</dbReference>
<sequence length="323" mass="36435">MALWQIGPISDMRLTWGTIRGGTPHECPYCHISLLTGETPGFCCGPNGSRLHDVPPLPPLPPEYNTFINSPDISSLSRVLNLIFSFAALETTHNFPNIPNGPAFVSIQGRVYHRIRPNHYNSAVRWLLHDGFIQDLPPFLSWAAIIPLPWRNALQNALISVNPFVFQLRQLSAISPSIPSAHLILRDTGTTAEIAAIMSYENTTQQQTRSRRLTISKTNGQNVSIPTTSRMWEPLAYPLFFPHATLGWGLHESDPTGVGNSNNHQLGDGTTQIWHYRARLLREDRFSILGRLANEYLVDMFSRNLESRLDYIINFESNKKMQP</sequence>
<gene>
    <name evidence="1" type="ORF">CVT24_002342</name>
</gene>
<protein>
    <recommendedName>
        <fullName evidence="3">Helitron helicase-like domain-containing protein</fullName>
    </recommendedName>
</protein>
<name>A0A409X4U5_9AGAR</name>
<proteinExistence type="predicted"/>